<comment type="caution">
    <text evidence="2">The sequence shown here is derived from an EMBL/GenBank/DDBJ whole genome shotgun (WGS) entry which is preliminary data.</text>
</comment>
<keyword evidence="3" id="KW-1185">Reference proteome</keyword>
<protein>
    <submittedName>
        <fullName evidence="2">Uncharacterized protein</fullName>
    </submittedName>
</protein>
<evidence type="ECO:0000313" key="2">
    <source>
        <dbReference type="EMBL" id="KAJ1194618.1"/>
    </source>
</evidence>
<proteinExistence type="predicted"/>
<feature type="region of interest" description="Disordered" evidence="1">
    <location>
        <begin position="1"/>
        <end position="43"/>
    </location>
</feature>
<gene>
    <name evidence="2" type="ORF">NDU88_003906</name>
</gene>
<name>A0AAV7V3S7_PLEWA</name>
<evidence type="ECO:0000256" key="1">
    <source>
        <dbReference type="SAM" id="MobiDB-lite"/>
    </source>
</evidence>
<dbReference type="Proteomes" id="UP001066276">
    <property type="component" value="Chromosome 2_2"/>
</dbReference>
<organism evidence="2 3">
    <name type="scientific">Pleurodeles waltl</name>
    <name type="common">Iberian ribbed newt</name>
    <dbReference type="NCBI Taxonomy" id="8319"/>
    <lineage>
        <taxon>Eukaryota</taxon>
        <taxon>Metazoa</taxon>
        <taxon>Chordata</taxon>
        <taxon>Craniata</taxon>
        <taxon>Vertebrata</taxon>
        <taxon>Euteleostomi</taxon>
        <taxon>Amphibia</taxon>
        <taxon>Batrachia</taxon>
        <taxon>Caudata</taxon>
        <taxon>Salamandroidea</taxon>
        <taxon>Salamandridae</taxon>
        <taxon>Pleurodelinae</taxon>
        <taxon>Pleurodeles</taxon>
    </lineage>
</organism>
<reference evidence="2" key="1">
    <citation type="journal article" date="2022" name="bioRxiv">
        <title>Sequencing and chromosome-scale assembly of the giantPleurodeles waltlgenome.</title>
        <authorList>
            <person name="Brown T."/>
            <person name="Elewa A."/>
            <person name="Iarovenko S."/>
            <person name="Subramanian E."/>
            <person name="Araus A.J."/>
            <person name="Petzold A."/>
            <person name="Susuki M."/>
            <person name="Suzuki K.-i.T."/>
            <person name="Hayashi T."/>
            <person name="Toyoda A."/>
            <person name="Oliveira C."/>
            <person name="Osipova E."/>
            <person name="Leigh N.D."/>
            <person name="Simon A."/>
            <person name="Yun M.H."/>
        </authorList>
    </citation>
    <scope>NUCLEOTIDE SEQUENCE</scope>
    <source>
        <strain evidence="2">20211129_DDA</strain>
        <tissue evidence="2">Liver</tissue>
    </source>
</reference>
<dbReference type="EMBL" id="JANPWB010000004">
    <property type="protein sequence ID" value="KAJ1194618.1"/>
    <property type="molecule type" value="Genomic_DNA"/>
</dbReference>
<accession>A0AAV7V3S7</accession>
<evidence type="ECO:0000313" key="3">
    <source>
        <dbReference type="Proteomes" id="UP001066276"/>
    </source>
</evidence>
<feature type="compositionally biased region" description="Basic and acidic residues" evidence="1">
    <location>
        <begin position="1"/>
        <end position="13"/>
    </location>
</feature>
<dbReference type="AlphaFoldDB" id="A0AAV7V3S7"/>
<sequence length="104" mass="11708">MSDDVARNHKEAAPHSSTMPFAERGKDATRDTTTSTVEEDDTPEKRFIVREIKRYFIVKEYKRVALSKVGLFDSQALLYYALAAICGAASRKHLYVNNAIPNLS</sequence>